<dbReference type="EMBL" id="SNVW01000012">
    <property type="protein sequence ID" value="TDN42373.1"/>
    <property type="molecule type" value="Genomic_DNA"/>
</dbReference>
<feature type="transmembrane region" description="Helical" evidence="7">
    <location>
        <begin position="696"/>
        <end position="718"/>
    </location>
</feature>
<gene>
    <name evidence="9" type="ORF">EDF64_11216</name>
</gene>
<evidence type="ECO:0000256" key="5">
    <source>
        <dbReference type="ARBA" id="ARBA00023136"/>
    </source>
</evidence>
<organism evidence="9 10">
    <name type="scientific">Curtobacterium flaccumfaciens</name>
    <dbReference type="NCBI Taxonomy" id="2035"/>
    <lineage>
        <taxon>Bacteria</taxon>
        <taxon>Bacillati</taxon>
        <taxon>Actinomycetota</taxon>
        <taxon>Actinomycetes</taxon>
        <taxon>Micrococcales</taxon>
        <taxon>Microbacteriaceae</taxon>
        <taxon>Curtobacterium</taxon>
    </lineage>
</organism>
<evidence type="ECO:0000256" key="6">
    <source>
        <dbReference type="SAM" id="MobiDB-lite"/>
    </source>
</evidence>
<dbReference type="AlphaFoldDB" id="A0A4R6DDB2"/>
<evidence type="ECO:0000313" key="10">
    <source>
        <dbReference type="Proteomes" id="UP000295764"/>
    </source>
</evidence>
<protein>
    <submittedName>
        <fullName evidence="9">FtsX-like permease family protein</fullName>
    </submittedName>
</protein>
<sequence length="733" mass="74544">MSVHDTGRARHTARPGRSAPWPGRLVRRSLADQAAALLALAVLVAVTTLAAVGTPRLVTSLLDADLNRTVASASPSFRDPAAGVSLAVDDTVSSPGDFFPRIWNALPDRLRTARAHTAPALRALLDDGHVSGRAVGLHAGPPAAGAVTEFAASGLRGGLSVATGYRIDAYPGLRADSRLVRGHWPAPASSVGAGSVLEVVVTTRTAREMQWRVGEEQQLAQEGGTITARLVGLVSPRTTDSDFWALDPGRSRTSVTYDRYQTPTRHGIVFVDPSTWPQIGPQLGGTDVATWYHLDTASISTASQPAISAGLDRLLANPPTVTTPAGDLRVLRFSSFLPRLFAIAEQRAASSGELLAVSATGPLGVALVVVVLATSVVVARRRPDRALLRARGTGGGATVLRTVAETAVATVPAAVVGWLVAVAVLPHVPWAAGLAAGLAGIVLPPAVAAVVAVAEAVEVRGPRAAPFRWVLEALVVTGAVAAAVAVLRRAPNGAGPQSIVGDPLVVAAPLLVAAVLVVVLLRLRPTLVRWTARLVRDRSAAAFVGTAEDARGGSAPAWVLGAVVLATGTGVVAAALLRAVGAATASTTGATTGLDRSVLVGGAPTVVVGGLALAAVLTAVAVVITVVAAAPERRRRSGLLRTFGLSGRDRTAVTVWELIPRCVAGVLGGTVAGLLSAIVVVPAVVPGSGTVWPAPLPVVATALGFGLAASVATVAAVLSDRRRPALVDDRSAA</sequence>
<keyword evidence="5 7" id="KW-0472">Membrane</keyword>
<accession>A0A4R6DDB2</accession>
<keyword evidence="4 7" id="KW-1133">Transmembrane helix</keyword>
<evidence type="ECO:0000256" key="2">
    <source>
        <dbReference type="ARBA" id="ARBA00022475"/>
    </source>
</evidence>
<evidence type="ECO:0000259" key="8">
    <source>
        <dbReference type="Pfam" id="PF02687"/>
    </source>
</evidence>
<reference evidence="9 10" key="1">
    <citation type="submission" date="2019-03" db="EMBL/GenBank/DDBJ databases">
        <title>Genomic analyses of the natural microbiome of Caenorhabditis elegans.</title>
        <authorList>
            <person name="Samuel B."/>
        </authorList>
    </citation>
    <scope>NUCLEOTIDE SEQUENCE [LARGE SCALE GENOMIC DNA]</scope>
    <source>
        <strain evidence="9 10">JUb65</strain>
    </source>
</reference>
<feature type="transmembrane region" description="Helical" evidence="7">
    <location>
        <begin position="557"/>
        <end position="577"/>
    </location>
</feature>
<dbReference type="InterPro" id="IPR003838">
    <property type="entry name" value="ABC3_permease_C"/>
</dbReference>
<dbReference type="GO" id="GO:0005886">
    <property type="term" value="C:plasma membrane"/>
    <property type="evidence" value="ECO:0007669"/>
    <property type="project" value="UniProtKB-SubCell"/>
</dbReference>
<feature type="transmembrane region" description="Helical" evidence="7">
    <location>
        <begin position="499"/>
        <end position="523"/>
    </location>
</feature>
<evidence type="ECO:0000256" key="7">
    <source>
        <dbReference type="SAM" id="Phobius"/>
    </source>
</evidence>
<dbReference type="RefSeq" id="WP_133520766.1">
    <property type="nucleotide sequence ID" value="NZ_SNVW01000012.1"/>
</dbReference>
<comment type="caution">
    <text evidence="9">The sequence shown here is derived from an EMBL/GenBank/DDBJ whole genome shotgun (WGS) entry which is preliminary data.</text>
</comment>
<feature type="transmembrane region" description="Helical" evidence="7">
    <location>
        <begin position="606"/>
        <end position="630"/>
    </location>
</feature>
<dbReference type="Proteomes" id="UP000295764">
    <property type="component" value="Unassembled WGS sequence"/>
</dbReference>
<feature type="transmembrane region" description="Helical" evidence="7">
    <location>
        <begin position="469"/>
        <end position="487"/>
    </location>
</feature>
<dbReference type="OrthoDB" id="3719151at2"/>
<evidence type="ECO:0000256" key="4">
    <source>
        <dbReference type="ARBA" id="ARBA00022989"/>
    </source>
</evidence>
<feature type="domain" description="ABC3 transporter permease C-terminal" evidence="8">
    <location>
        <begin position="611"/>
        <end position="718"/>
    </location>
</feature>
<proteinExistence type="predicted"/>
<name>A0A4R6DDB2_9MICO</name>
<evidence type="ECO:0000313" key="9">
    <source>
        <dbReference type="EMBL" id="TDN42373.1"/>
    </source>
</evidence>
<feature type="transmembrane region" description="Helical" evidence="7">
    <location>
        <begin position="354"/>
        <end position="378"/>
    </location>
</feature>
<keyword evidence="2" id="KW-1003">Cell membrane</keyword>
<comment type="subcellular location">
    <subcellularLocation>
        <location evidence="1">Cell membrane</location>
        <topology evidence="1">Multi-pass membrane protein</topology>
    </subcellularLocation>
</comment>
<feature type="region of interest" description="Disordered" evidence="6">
    <location>
        <begin position="1"/>
        <end position="21"/>
    </location>
</feature>
<evidence type="ECO:0000256" key="3">
    <source>
        <dbReference type="ARBA" id="ARBA00022692"/>
    </source>
</evidence>
<evidence type="ECO:0000256" key="1">
    <source>
        <dbReference type="ARBA" id="ARBA00004651"/>
    </source>
</evidence>
<feature type="transmembrane region" description="Helical" evidence="7">
    <location>
        <begin position="430"/>
        <end position="457"/>
    </location>
</feature>
<feature type="transmembrane region" description="Helical" evidence="7">
    <location>
        <begin position="399"/>
        <end position="424"/>
    </location>
</feature>
<keyword evidence="3 7" id="KW-0812">Transmembrane</keyword>
<dbReference type="Pfam" id="PF02687">
    <property type="entry name" value="FtsX"/>
    <property type="match status" value="1"/>
</dbReference>
<feature type="transmembrane region" description="Helical" evidence="7">
    <location>
        <begin position="658"/>
        <end position="684"/>
    </location>
</feature>